<evidence type="ECO:0000256" key="1">
    <source>
        <dbReference type="SAM" id="SignalP"/>
    </source>
</evidence>
<dbReference type="InterPro" id="IPR007461">
    <property type="entry name" value="Ysc84_actin-binding"/>
</dbReference>
<protein>
    <submittedName>
        <fullName evidence="3">Lipid-binding SYLF domain-containing protein</fullName>
    </submittedName>
</protein>
<name>A0A927F9E2_9BACT</name>
<evidence type="ECO:0000259" key="2">
    <source>
        <dbReference type="Pfam" id="PF04366"/>
    </source>
</evidence>
<sequence>MIPSFKLLNRCVLAALLALAPASFAADEVDKDTSRLIRRSEKIANSLVDIQSEESSLIPPSVMQEAKGLIILKQYEAGVIFGAKGGFGIALRRGQDGNWSPPAWIKTGEISGGLQLGAQKLNVVLVIMNDDGLKMLNKAKFQIGVDATVTRGPTGSNYESNLTNAADIFAYTVNEGYYAGATFEGGVLLPDRRANETSYQQRLEVSEILASDSLTVPSFFDRILRLLREIEAGESEEF</sequence>
<proteinExistence type="predicted"/>
<feature type="signal peptide" evidence="1">
    <location>
        <begin position="1"/>
        <end position="25"/>
    </location>
</feature>
<dbReference type="AlphaFoldDB" id="A0A927F9E2"/>
<dbReference type="CDD" id="cd11524">
    <property type="entry name" value="SYLF"/>
    <property type="match status" value="1"/>
</dbReference>
<keyword evidence="1" id="KW-0732">Signal</keyword>
<dbReference type="GO" id="GO:0035091">
    <property type="term" value="F:phosphatidylinositol binding"/>
    <property type="evidence" value="ECO:0007669"/>
    <property type="project" value="TreeGrafter"/>
</dbReference>
<keyword evidence="4" id="KW-1185">Reference proteome</keyword>
<evidence type="ECO:0000313" key="3">
    <source>
        <dbReference type="EMBL" id="MBD5780757.1"/>
    </source>
</evidence>
<feature type="chain" id="PRO_5037803893" evidence="1">
    <location>
        <begin position="26"/>
        <end position="238"/>
    </location>
</feature>
<dbReference type="Proteomes" id="UP000622317">
    <property type="component" value="Unassembled WGS sequence"/>
</dbReference>
<evidence type="ECO:0000313" key="4">
    <source>
        <dbReference type="Proteomes" id="UP000622317"/>
    </source>
</evidence>
<dbReference type="PANTHER" id="PTHR15629:SF2">
    <property type="entry name" value="SH3 DOMAIN-CONTAINING YSC84-LIKE PROTEIN 1"/>
    <property type="match status" value="1"/>
</dbReference>
<dbReference type="EMBL" id="JACYFG010000036">
    <property type="protein sequence ID" value="MBD5780757.1"/>
    <property type="molecule type" value="Genomic_DNA"/>
</dbReference>
<reference evidence="3" key="1">
    <citation type="submission" date="2020-09" db="EMBL/GenBank/DDBJ databases">
        <title>Pelagicoccus enzymogenes sp. nov. with an EPS production, isolated from marine sediment.</title>
        <authorList>
            <person name="Feng X."/>
        </authorList>
    </citation>
    <scope>NUCLEOTIDE SEQUENCE</scope>
    <source>
        <strain evidence="3">NFK12</strain>
    </source>
</reference>
<feature type="domain" description="Ysc84 actin-binding" evidence="2">
    <location>
        <begin position="109"/>
        <end position="229"/>
    </location>
</feature>
<accession>A0A927F9E2</accession>
<organism evidence="3 4">
    <name type="scientific">Pelagicoccus enzymogenes</name>
    <dbReference type="NCBI Taxonomy" id="2773457"/>
    <lineage>
        <taxon>Bacteria</taxon>
        <taxon>Pseudomonadati</taxon>
        <taxon>Verrucomicrobiota</taxon>
        <taxon>Opitutia</taxon>
        <taxon>Puniceicoccales</taxon>
        <taxon>Pelagicoccaceae</taxon>
        <taxon>Pelagicoccus</taxon>
    </lineage>
</organism>
<dbReference type="Pfam" id="PF04366">
    <property type="entry name" value="Ysc84"/>
    <property type="match status" value="1"/>
</dbReference>
<gene>
    <name evidence="3" type="ORF">IEN85_14750</name>
</gene>
<comment type="caution">
    <text evidence="3">The sequence shown here is derived from an EMBL/GenBank/DDBJ whole genome shotgun (WGS) entry which is preliminary data.</text>
</comment>
<dbReference type="InterPro" id="IPR051702">
    <property type="entry name" value="SH3_domain_YSC84-like"/>
</dbReference>
<dbReference type="RefSeq" id="WP_191617851.1">
    <property type="nucleotide sequence ID" value="NZ_JACYFG010000036.1"/>
</dbReference>
<dbReference type="PANTHER" id="PTHR15629">
    <property type="entry name" value="SH3YL1 PROTEIN"/>
    <property type="match status" value="1"/>
</dbReference>